<protein>
    <submittedName>
        <fullName evidence="6">ShKT domain-containing protein</fullName>
    </submittedName>
</protein>
<dbReference type="InterPro" id="IPR003582">
    <property type="entry name" value="ShKT_dom"/>
</dbReference>
<gene>
    <name evidence="3" type="ORF">DME_LOCUS3923</name>
</gene>
<proteinExistence type="predicted"/>
<accession>A0A0N4UR03</accession>
<evidence type="ECO:0000313" key="3">
    <source>
        <dbReference type="EMBL" id="VDN53950.1"/>
    </source>
</evidence>
<dbReference type="Gene3D" id="1.10.10.1940">
    <property type="match status" value="1"/>
</dbReference>
<dbReference type="Proteomes" id="UP000274756">
    <property type="component" value="Unassembled WGS sequence"/>
</dbReference>
<evidence type="ECO:0000256" key="1">
    <source>
        <dbReference type="SAM" id="SignalP"/>
    </source>
</evidence>
<dbReference type="AlphaFoldDB" id="A0A0N4UR03"/>
<feature type="domain" description="ShKT" evidence="2">
    <location>
        <begin position="48"/>
        <end position="69"/>
    </location>
</feature>
<dbReference type="WBParaSite" id="DME_0001046901-mRNA-1">
    <property type="protein sequence ID" value="DME_0001046901-mRNA-1"/>
    <property type="gene ID" value="DME_0001046901"/>
</dbReference>
<name>A0A0N4UR03_DRAME</name>
<reference evidence="3 5" key="2">
    <citation type="submission" date="2018-11" db="EMBL/GenBank/DDBJ databases">
        <authorList>
            <consortium name="Pathogen Informatics"/>
        </authorList>
    </citation>
    <scope>NUCLEOTIDE SEQUENCE [LARGE SCALE GENOMIC DNA]</scope>
</reference>
<keyword evidence="1" id="KW-0732">Signal</keyword>
<evidence type="ECO:0000259" key="2">
    <source>
        <dbReference type="Pfam" id="PF01549"/>
    </source>
</evidence>
<organism evidence="4 6">
    <name type="scientific">Dracunculus medinensis</name>
    <name type="common">Guinea worm</name>
    <dbReference type="NCBI Taxonomy" id="318479"/>
    <lineage>
        <taxon>Eukaryota</taxon>
        <taxon>Metazoa</taxon>
        <taxon>Ecdysozoa</taxon>
        <taxon>Nematoda</taxon>
        <taxon>Chromadorea</taxon>
        <taxon>Rhabditida</taxon>
        <taxon>Spirurina</taxon>
        <taxon>Dracunculoidea</taxon>
        <taxon>Dracunculidae</taxon>
        <taxon>Dracunculus</taxon>
    </lineage>
</organism>
<sequence length="132" mass="14482">MLFMWLILHQLFDFCCSGYEAIGDCFKEVDINDAASNETCQLLIFGRDCKNPNLYPIILARCPATCGLCDQPGVLGECPDRSDNCATIIGLDPKQCNKTSVANMCMKSCNLKTCLSGKCELKESILTAGIIR</sequence>
<feature type="chain" id="PRO_5041039260" evidence="1">
    <location>
        <begin position="18"/>
        <end position="132"/>
    </location>
</feature>
<feature type="domain" description="ShKT" evidence="2">
    <location>
        <begin position="77"/>
        <end position="111"/>
    </location>
</feature>
<dbReference type="Pfam" id="PF01549">
    <property type="entry name" value="ShK"/>
    <property type="match status" value="2"/>
</dbReference>
<dbReference type="EMBL" id="UYYG01000219">
    <property type="protein sequence ID" value="VDN53950.1"/>
    <property type="molecule type" value="Genomic_DNA"/>
</dbReference>
<dbReference type="Proteomes" id="UP000038040">
    <property type="component" value="Unplaced"/>
</dbReference>
<keyword evidence="5" id="KW-1185">Reference proteome</keyword>
<evidence type="ECO:0000313" key="4">
    <source>
        <dbReference type="Proteomes" id="UP000038040"/>
    </source>
</evidence>
<evidence type="ECO:0000313" key="5">
    <source>
        <dbReference type="Proteomes" id="UP000274756"/>
    </source>
</evidence>
<evidence type="ECO:0000313" key="6">
    <source>
        <dbReference type="WBParaSite" id="DME_0001046901-mRNA-1"/>
    </source>
</evidence>
<reference evidence="6" key="1">
    <citation type="submission" date="2017-02" db="UniProtKB">
        <authorList>
            <consortium name="WormBaseParasite"/>
        </authorList>
    </citation>
    <scope>IDENTIFICATION</scope>
</reference>
<feature type="signal peptide" evidence="1">
    <location>
        <begin position="1"/>
        <end position="17"/>
    </location>
</feature>